<dbReference type="GeneID" id="39421368"/>
<dbReference type="Proteomes" id="UP000294299">
    <property type="component" value="Chromosome NFRAN"/>
</dbReference>
<accession>A0A484I9H2</accession>
<gene>
    <name evidence="2" type="ORF">NFRAN_2099</name>
</gene>
<keyword evidence="3" id="KW-1185">Reference proteome</keyword>
<feature type="compositionally biased region" description="Polar residues" evidence="1">
    <location>
        <begin position="30"/>
        <end position="41"/>
    </location>
</feature>
<protein>
    <submittedName>
        <fullName evidence="2">Uncharacterized protein</fullName>
    </submittedName>
</protein>
<sequence>MSTNKMMFFSISLVMAVMLLSSSNAISSSFAQTNATSNEDQTTATSTDNSNTDRQNYDEFQNCLENEAGTSGFATEDQIRDCFAPIYIEGSSSDNDSDSDSSSSSDSDSSSSSDSDSSSSSDSDSN</sequence>
<name>A0A484I9H2_9ARCH</name>
<feature type="compositionally biased region" description="Low complexity" evidence="1">
    <location>
        <begin position="42"/>
        <end position="53"/>
    </location>
</feature>
<evidence type="ECO:0000256" key="1">
    <source>
        <dbReference type="SAM" id="MobiDB-lite"/>
    </source>
</evidence>
<evidence type="ECO:0000313" key="2">
    <source>
        <dbReference type="EMBL" id="VFJ14421.1"/>
    </source>
</evidence>
<feature type="region of interest" description="Disordered" evidence="1">
    <location>
        <begin position="30"/>
        <end position="63"/>
    </location>
</feature>
<dbReference type="AlphaFoldDB" id="A0A484I9H2"/>
<dbReference type="KEGG" id="nfn:NFRAN_2099"/>
<dbReference type="RefSeq" id="WP_134484636.1">
    <property type="nucleotide sequence ID" value="NZ_LR216287.1"/>
</dbReference>
<organism evidence="2 3">
    <name type="scientific">Candidatus Nitrosocosmicus franklandianus</name>
    <dbReference type="NCBI Taxonomy" id="1798806"/>
    <lineage>
        <taxon>Archaea</taxon>
        <taxon>Nitrososphaerota</taxon>
        <taxon>Nitrososphaeria</taxon>
        <taxon>Nitrososphaerales</taxon>
        <taxon>Nitrososphaeraceae</taxon>
        <taxon>Candidatus Nitrosocosmicus</taxon>
    </lineage>
</organism>
<feature type="compositionally biased region" description="Low complexity" evidence="1">
    <location>
        <begin position="100"/>
        <end position="126"/>
    </location>
</feature>
<reference evidence="2 3" key="1">
    <citation type="submission" date="2019-02" db="EMBL/GenBank/DDBJ databases">
        <authorList>
            <person name="Lehtovirta-Morley E L."/>
        </authorList>
    </citation>
    <scope>NUCLEOTIDE SEQUENCE [LARGE SCALE GENOMIC DNA]</scope>
    <source>
        <strain evidence="2">NFRAN1</strain>
    </source>
</reference>
<dbReference type="OrthoDB" id="381663at2157"/>
<feature type="region of interest" description="Disordered" evidence="1">
    <location>
        <begin position="85"/>
        <end position="126"/>
    </location>
</feature>
<proteinExistence type="predicted"/>
<evidence type="ECO:0000313" key="3">
    <source>
        <dbReference type="Proteomes" id="UP000294299"/>
    </source>
</evidence>
<dbReference type="EMBL" id="LR216287">
    <property type="protein sequence ID" value="VFJ14421.1"/>
    <property type="molecule type" value="Genomic_DNA"/>
</dbReference>